<evidence type="ECO:0000256" key="1">
    <source>
        <dbReference type="SAM" id="MobiDB-lite"/>
    </source>
</evidence>
<name>A0AAD2FW23_9STRA</name>
<evidence type="ECO:0000313" key="3">
    <source>
        <dbReference type="Proteomes" id="UP001295423"/>
    </source>
</evidence>
<proteinExistence type="predicted"/>
<dbReference type="GO" id="GO:0006325">
    <property type="term" value="P:chromatin organization"/>
    <property type="evidence" value="ECO:0007669"/>
    <property type="project" value="TreeGrafter"/>
</dbReference>
<sequence length="1234" mass="137796">MSKNDTTHTVIWNESTMEKSISTLGLDDHGESTNTCENKIACPCHRYTAMAKVEEALLSSDQVKMMIQWLDGETDAEALRAQKILSCGKRFRCRYRYGTSFAILNCIRDVCQKFLEPQHGEATTQLNNDQSLPRPEFTTASSSFETTFPKLGGSDKGNSNTKFKPHLAASNILIPRKKSKMKKVEASSLQKTNTNTVTTLVGKTKKKRIRPQLTQATTVPNNSVWGQQSSNLGNRDGNISKLTGKNQMMSLESRMSGAKDQQVTTKVSNAWGESKVAVVVDLTEKSRPVAQPIVSAKPNVDQLPNAVQPKPVIESPECHVSRLVQIYIALIKNMLIPSTAMELHLLIRLLAVDGENCNPVVMTETLVDPEGVFFRSIFSSPERCNTFAAKALSELGDIIENLSIPLLQSLIQCVPLRNKCSSLVDRLSAIVHERIGCGLGVAEDVVGTHAILSLPFEAGRDSRHNYKTQAEMSIYKNREDTRDFFLHQLRVYMSEKGKGFQSQNMENAKENLRRESRKIIGNVLSVNMPWFAEFLCELLLQVGLSPVQETDEEVLNIADKDKLQKLHKRFSSRTSHTNKSSKKLVLAKRKESTAGSPWMEAQISFPGYQEFFFIFLLSADSYNLGVHFRNHLVATILRLSADHEVNHLEKRILDLQILARFLGFLIFSPNWHDGGLELTKMYPDDRTMRISGGMQQLDCLGLSCITIIEESWLQGYSILTVPWTIELLRMAKWDSLSLTSREFRQVLANFRALQSRLCAGGNETTPRFGPSMQLVLFSLESFFHSITGLPKLTSLPVDNLPEAEDLPEKCLDVIAVGLSMGSTIASIQHIEDLSNLLDSLNSSPIGRSPIKTRKLRPSIVSHGLSVATDKVMDESPLKNASGNAWQPSTRASWNELGKRGEGDIVRRLQDAFFHHNHGLKEICEFAICQVMKKTINQQVLHSYCKDAFDQRSIHLSSSETDIEQARAYALELSNTCLKQDLEHSVETTLKALGPSNLHDKVLEVATSLSVTNGMQTGQPLLHALVLNEADGYMNALKREEKKQLPRKVLTFNDDEPSLDDVIFSLGALYDYLDNNETSKWGVHDIVQRIESAIDGLAKLEASMGSAIPEESGLRKLYEVLFNLDAMSADFLDWCVALDAVDQSVVLPKYFQLAVHFSKHTSFGLRQLSARMDDKILKCLLLSWPENSVATTELASLLSDMEDATIVQLELLQTVLKEGTSSRAMDILGIIERDD</sequence>
<dbReference type="GO" id="GO:0005634">
    <property type="term" value="C:nucleus"/>
    <property type="evidence" value="ECO:0007669"/>
    <property type="project" value="TreeGrafter"/>
</dbReference>
<protein>
    <submittedName>
        <fullName evidence="2">Uncharacterized protein</fullName>
    </submittedName>
</protein>
<reference evidence="2" key="1">
    <citation type="submission" date="2023-08" db="EMBL/GenBank/DDBJ databases">
        <authorList>
            <person name="Audoor S."/>
            <person name="Bilcke G."/>
        </authorList>
    </citation>
    <scope>NUCLEOTIDE SEQUENCE</scope>
</reference>
<feature type="region of interest" description="Disordered" evidence="1">
    <location>
        <begin position="144"/>
        <end position="166"/>
    </location>
</feature>
<keyword evidence="3" id="KW-1185">Reference proteome</keyword>
<dbReference type="AlphaFoldDB" id="A0AAD2FW23"/>
<gene>
    <name evidence="2" type="ORF">CYCCA115_LOCUS14970</name>
</gene>
<dbReference type="PANTHER" id="PTHR28678:SF1">
    <property type="entry name" value="CODANIN-1"/>
    <property type="match status" value="1"/>
</dbReference>
<dbReference type="InterPro" id="IPR040031">
    <property type="entry name" value="Codanin-1"/>
</dbReference>
<organism evidence="2 3">
    <name type="scientific">Cylindrotheca closterium</name>
    <dbReference type="NCBI Taxonomy" id="2856"/>
    <lineage>
        <taxon>Eukaryota</taxon>
        <taxon>Sar</taxon>
        <taxon>Stramenopiles</taxon>
        <taxon>Ochrophyta</taxon>
        <taxon>Bacillariophyta</taxon>
        <taxon>Bacillariophyceae</taxon>
        <taxon>Bacillariophycidae</taxon>
        <taxon>Bacillariales</taxon>
        <taxon>Bacillariaceae</taxon>
        <taxon>Cylindrotheca</taxon>
    </lineage>
</organism>
<comment type="caution">
    <text evidence="2">The sequence shown here is derived from an EMBL/GenBank/DDBJ whole genome shotgun (WGS) entry which is preliminary data.</text>
</comment>
<evidence type="ECO:0000313" key="2">
    <source>
        <dbReference type="EMBL" id="CAJ1954378.1"/>
    </source>
</evidence>
<dbReference type="PANTHER" id="PTHR28678">
    <property type="entry name" value="CODANIN-1"/>
    <property type="match status" value="1"/>
</dbReference>
<dbReference type="EMBL" id="CAKOGP040001869">
    <property type="protein sequence ID" value="CAJ1954378.1"/>
    <property type="molecule type" value="Genomic_DNA"/>
</dbReference>
<dbReference type="Proteomes" id="UP001295423">
    <property type="component" value="Unassembled WGS sequence"/>
</dbReference>
<accession>A0AAD2FW23</accession>